<name>A0A197JIR5_9FUNG</name>
<evidence type="ECO:0008006" key="3">
    <source>
        <dbReference type="Google" id="ProtNLM"/>
    </source>
</evidence>
<organism evidence="1 2">
    <name type="scientific">Linnemannia elongata AG-77</name>
    <dbReference type="NCBI Taxonomy" id="1314771"/>
    <lineage>
        <taxon>Eukaryota</taxon>
        <taxon>Fungi</taxon>
        <taxon>Fungi incertae sedis</taxon>
        <taxon>Mucoromycota</taxon>
        <taxon>Mortierellomycotina</taxon>
        <taxon>Mortierellomycetes</taxon>
        <taxon>Mortierellales</taxon>
        <taxon>Mortierellaceae</taxon>
        <taxon>Linnemannia</taxon>
    </lineage>
</organism>
<proteinExistence type="predicted"/>
<reference evidence="1 2" key="1">
    <citation type="submission" date="2016-05" db="EMBL/GenBank/DDBJ databases">
        <title>Genome sequencing reveals origins of a unique bacterial endosymbiosis in the earliest lineages of terrestrial Fungi.</title>
        <authorList>
            <consortium name="DOE Joint Genome Institute"/>
            <person name="Uehling J."/>
            <person name="Gryganskyi A."/>
            <person name="Hameed K."/>
            <person name="Tschaplinski T."/>
            <person name="Misztal P."/>
            <person name="Wu S."/>
            <person name="Desiro A."/>
            <person name="Vande Pol N."/>
            <person name="Du Z.-Y."/>
            <person name="Zienkiewicz A."/>
            <person name="Zienkiewicz K."/>
            <person name="Morin E."/>
            <person name="Tisserant E."/>
            <person name="Splivallo R."/>
            <person name="Hainaut M."/>
            <person name="Henrissat B."/>
            <person name="Ohm R."/>
            <person name="Kuo A."/>
            <person name="Yan J."/>
            <person name="Lipzen A."/>
            <person name="Nolan M."/>
            <person name="Labutti K."/>
            <person name="Barry K."/>
            <person name="Goldstein A."/>
            <person name="Labbe J."/>
            <person name="Schadt C."/>
            <person name="Tuskan G."/>
            <person name="Grigoriev I."/>
            <person name="Martin F."/>
            <person name="Vilgalys R."/>
            <person name="Bonito G."/>
        </authorList>
    </citation>
    <scope>NUCLEOTIDE SEQUENCE [LARGE SCALE GENOMIC DNA]</scope>
    <source>
        <strain evidence="1 2">AG-77</strain>
    </source>
</reference>
<dbReference type="AlphaFoldDB" id="A0A197JIR5"/>
<gene>
    <name evidence="1" type="ORF">K457DRAFT_1880046</name>
</gene>
<sequence>MYLQNSRLTCSATLLGISLKTLAHSVARALGTSPLSMWQTVHFSSPVYPSLRSSVLGHWMILLKLESLLPCFLEHVPGIVHHVTSATNSILPLTSRGSFSRFVDDTSLVGPGHTELTRMTDVGTEFFGMHGIEINGKKTELLAINPTHIDNINYGGSSIQPQASSKASRVLGVWLAADGSAKTTAAMAMEETETVCEILLRKSVTDKQCIYIINAVLIPRLLYRMTAQIPTWTVIERISKKYRTVVRQKLGLPSSTPASILHHTRLYGLRDLKDALAEQHISTLHLRSTQKGLIGDLTHCRLQDLQRAARLRESPLSNPAIASTYTQHNLIARVSANGGTRRQSVRCERKGGRTSAVVKGSDT</sequence>
<dbReference type="OrthoDB" id="2435398at2759"/>
<keyword evidence="2" id="KW-1185">Reference proteome</keyword>
<dbReference type="EMBL" id="KV442084">
    <property type="protein sequence ID" value="OAQ25035.1"/>
    <property type="molecule type" value="Genomic_DNA"/>
</dbReference>
<dbReference type="Proteomes" id="UP000078512">
    <property type="component" value="Unassembled WGS sequence"/>
</dbReference>
<evidence type="ECO:0000313" key="2">
    <source>
        <dbReference type="Proteomes" id="UP000078512"/>
    </source>
</evidence>
<evidence type="ECO:0000313" key="1">
    <source>
        <dbReference type="EMBL" id="OAQ25035.1"/>
    </source>
</evidence>
<dbReference type="STRING" id="1314771.A0A197JIR5"/>
<accession>A0A197JIR5</accession>
<protein>
    <recommendedName>
        <fullName evidence="3">Reverse transcriptase domain-containing protein</fullName>
    </recommendedName>
</protein>